<dbReference type="PANTHER" id="PTHR43300:SF11">
    <property type="entry name" value="ACETYLTRANSFERASE RV3034C-RELATED"/>
    <property type="match status" value="1"/>
</dbReference>
<dbReference type="InterPro" id="IPR011004">
    <property type="entry name" value="Trimer_LpxA-like_sf"/>
</dbReference>
<dbReference type="EMBL" id="SLUI01000005">
    <property type="protein sequence ID" value="TCL37832.1"/>
    <property type="molecule type" value="Genomic_DNA"/>
</dbReference>
<dbReference type="PANTHER" id="PTHR43300">
    <property type="entry name" value="ACETYLTRANSFERASE"/>
    <property type="match status" value="1"/>
</dbReference>
<dbReference type="InterPro" id="IPR001451">
    <property type="entry name" value="Hexapep"/>
</dbReference>
<dbReference type="SUPFAM" id="SSF51161">
    <property type="entry name" value="Trimeric LpxA-like enzymes"/>
    <property type="match status" value="1"/>
</dbReference>
<reference evidence="1 2" key="1">
    <citation type="submission" date="2019-03" db="EMBL/GenBank/DDBJ databases">
        <title>Genomic Encyclopedia of Type Strains, Phase IV (KMG-IV): sequencing the most valuable type-strain genomes for metagenomic binning, comparative biology and taxonomic classification.</title>
        <authorList>
            <person name="Goeker M."/>
        </authorList>
    </citation>
    <scope>NUCLEOTIDE SEQUENCE [LARGE SCALE GENOMIC DNA]</scope>
    <source>
        <strain evidence="1 2">DSM 15969</strain>
    </source>
</reference>
<organism evidence="1 2">
    <name type="scientific">Anaerospora hongkongensis</name>
    <dbReference type="NCBI Taxonomy" id="244830"/>
    <lineage>
        <taxon>Bacteria</taxon>
        <taxon>Bacillati</taxon>
        <taxon>Bacillota</taxon>
        <taxon>Negativicutes</taxon>
        <taxon>Selenomonadales</taxon>
        <taxon>Sporomusaceae</taxon>
        <taxon>Anaerospora</taxon>
    </lineage>
</organism>
<keyword evidence="2" id="KW-1185">Reference proteome</keyword>
<dbReference type="Proteomes" id="UP000295063">
    <property type="component" value="Unassembled WGS sequence"/>
</dbReference>
<sequence>MSLHLTREYLSQSAVATRVNVGDFTYGQPQVFWWGEDTYLTIGKYCSIAVGVSIFLGGNHRSDWVTVFPFTAWSDAWPQAAGIEGHPASKGNVTIGNDVWLGNQCTVLSGVTIGDGAVVGSHCVVSKDIPPYSIVVGNPCRIIRKRFSEQQIEALLNIQWWNFPVEKLNSLLPLMLNSDIDAFIEKCGRPVT</sequence>
<name>A0A4R1PYF8_9FIRM</name>
<dbReference type="CDD" id="cd03349">
    <property type="entry name" value="LbH_XAT"/>
    <property type="match status" value="1"/>
</dbReference>
<comment type="caution">
    <text evidence="1">The sequence shown here is derived from an EMBL/GenBank/DDBJ whole genome shotgun (WGS) entry which is preliminary data.</text>
</comment>
<dbReference type="OrthoDB" id="9801697at2"/>
<evidence type="ECO:0000313" key="1">
    <source>
        <dbReference type="EMBL" id="TCL37832.1"/>
    </source>
</evidence>
<dbReference type="Pfam" id="PF00132">
    <property type="entry name" value="Hexapep"/>
    <property type="match status" value="1"/>
</dbReference>
<dbReference type="AlphaFoldDB" id="A0A4R1PYF8"/>
<dbReference type="GO" id="GO:0016740">
    <property type="term" value="F:transferase activity"/>
    <property type="evidence" value="ECO:0007669"/>
    <property type="project" value="UniProtKB-KW"/>
</dbReference>
<dbReference type="Gene3D" id="2.160.10.10">
    <property type="entry name" value="Hexapeptide repeat proteins"/>
    <property type="match status" value="1"/>
</dbReference>
<dbReference type="RefSeq" id="WP_132079015.1">
    <property type="nucleotide sequence ID" value="NZ_SLUI01000005.1"/>
</dbReference>
<proteinExistence type="predicted"/>
<accession>A0A4R1PYF8</accession>
<protein>
    <submittedName>
        <fullName evidence="1">Transferase family hexapeptide repeat protein</fullName>
    </submittedName>
</protein>
<evidence type="ECO:0000313" key="2">
    <source>
        <dbReference type="Proteomes" id="UP000295063"/>
    </source>
</evidence>
<gene>
    <name evidence="1" type="ORF">EV210_105271</name>
</gene>
<keyword evidence="1" id="KW-0808">Transferase</keyword>
<dbReference type="InterPro" id="IPR050179">
    <property type="entry name" value="Trans_hexapeptide_repeat"/>
</dbReference>